<proteinExistence type="predicted"/>
<dbReference type="OrthoDB" id="5230713at2759"/>
<feature type="compositionally biased region" description="Low complexity" evidence="1">
    <location>
        <begin position="286"/>
        <end position="295"/>
    </location>
</feature>
<dbReference type="AlphaFoldDB" id="A0A2C5XZW9"/>
<sequence>MAATHFASQTPPGMASPLRHSSSSSLFQLPITRRRKQNQLLEQRQRSEQEAAVQQEEAALRSQAFVYLDDFLQNSPEWQEHAYRITIVDDAVPTMPELNAYGDLEEKEGTRACRRLFKAVVIWDELGRSLWRTLRLASEQRQQAQRQYELARSTLVMGVATPGGVFAGDDALSVVSSRRSSQDSVDRLSDCQVGKTSRRASQDSATASRSPSPTVSSGSSSKKPRIRLPKKLSTSSTSPAASPASSRRTSCESTSEHHHHHHHHHHNHHNQPLQQDSQHLHALFCRSRSNSSGSSDGRRNSARSGTRNGSGSDTTCSHECHVTDSAVAHEGEPVRSAIPRSISQNCASAVRRRLGGVFGDGNRSSHQRQPTPHTR</sequence>
<dbReference type="STRING" id="1399860.A0A2C5XZW9"/>
<accession>A0A2C5XZW9</accession>
<keyword evidence="3" id="KW-1185">Reference proteome</keyword>
<gene>
    <name evidence="2" type="ORF">CDD81_981</name>
</gene>
<dbReference type="EMBL" id="NJET01000121">
    <property type="protein sequence ID" value="PHH60966.1"/>
    <property type="molecule type" value="Genomic_DNA"/>
</dbReference>
<organism evidence="2 3">
    <name type="scientific">Ophiocordyceps australis</name>
    <dbReference type="NCBI Taxonomy" id="1399860"/>
    <lineage>
        <taxon>Eukaryota</taxon>
        <taxon>Fungi</taxon>
        <taxon>Dikarya</taxon>
        <taxon>Ascomycota</taxon>
        <taxon>Pezizomycotina</taxon>
        <taxon>Sordariomycetes</taxon>
        <taxon>Hypocreomycetidae</taxon>
        <taxon>Hypocreales</taxon>
        <taxon>Ophiocordycipitaceae</taxon>
        <taxon>Ophiocordyceps</taxon>
    </lineage>
</organism>
<feature type="compositionally biased region" description="Polar residues" evidence="1">
    <location>
        <begin position="362"/>
        <end position="375"/>
    </location>
</feature>
<feature type="compositionally biased region" description="Basic and acidic residues" evidence="1">
    <location>
        <begin position="180"/>
        <end position="189"/>
    </location>
</feature>
<evidence type="ECO:0000313" key="2">
    <source>
        <dbReference type="EMBL" id="PHH60966.1"/>
    </source>
</evidence>
<comment type="caution">
    <text evidence="2">The sequence shown here is derived from an EMBL/GenBank/DDBJ whole genome shotgun (WGS) entry which is preliminary data.</text>
</comment>
<feature type="compositionally biased region" description="Polar residues" evidence="1">
    <location>
        <begin position="306"/>
        <end position="315"/>
    </location>
</feature>
<evidence type="ECO:0000313" key="3">
    <source>
        <dbReference type="Proteomes" id="UP000226192"/>
    </source>
</evidence>
<reference evidence="2 3" key="1">
    <citation type="submission" date="2017-06" db="EMBL/GenBank/DDBJ databases">
        <title>Ant-infecting Ophiocordyceps genomes reveal a high diversity of potential behavioral manipulation genes and a possible major role for enterotoxins.</title>
        <authorList>
            <person name="De Bekker C."/>
            <person name="Evans H.C."/>
            <person name="Brachmann A."/>
            <person name="Hughes D.P."/>
        </authorList>
    </citation>
    <scope>NUCLEOTIDE SEQUENCE [LARGE SCALE GENOMIC DNA]</scope>
    <source>
        <strain evidence="2 3">Map64</strain>
    </source>
</reference>
<evidence type="ECO:0000256" key="1">
    <source>
        <dbReference type="SAM" id="MobiDB-lite"/>
    </source>
</evidence>
<feature type="compositionally biased region" description="Polar residues" evidence="1">
    <location>
        <begin position="1"/>
        <end position="11"/>
    </location>
</feature>
<protein>
    <submittedName>
        <fullName evidence="2">Uncharacterized protein</fullName>
    </submittedName>
</protein>
<feature type="compositionally biased region" description="Basic residues" evidence="1">
    <location>
        <begin position="257"/>
        <end position="269"/>
    </location>
</feature>
<feature type="compositionally biased region" description="Low complexity" evidence="1">
    <location>
        <begin position="204"/>
        <end position="221"/>
    </location>
</feature>
<feature type="compositionally biased region" description="Low complexity" evidence="1">
    <location>
        <begin position="231"/>
        <end position="253"/>
    </location>
</feature>
<feature type="region of interest" description="Disordered" evidence="1">
    <location>
        <begin position="353"/>
        <end position="375"/>
    </location>
</feature>
<feature type="region of interest" description="Disordered" evidence="1">
    <location>
        <begin position="1"/>
        <end position="23"/>
    </location>
</feature>
<dbReference type="Proteomes" id="UP000226192">
    <property type="component" value="Unassembled WGS sequence"/>
</dbReference>
<name>A0A2C5XZW9_9HYPO</name>
<feature type="region of interest" description="Disordered" evidence="1">
    <location>
        <begin position="177"/>
        <end position="318"/>
    </location>
</feature>